<dbReference type="EMBL" id="GIFC01002954">
    <property type="protein sequence ID" value="MXU85037.1"/>
    <property type="molecule type" value="Transcribed_RNA"/>
</dbReference>
<protein>
    <submittedName>
        <fullName evidence="2">Putative secreted protein</fullName>
    </submittedName>
</protein>
<evidence type="ECO:0000256" key="1">
    <source>
        <dbReference type="SAM" id="MobiDB-lite"/>
    </source>
</evidence>
<accession>A0A6B0U763</accession>
<feature type="compositionally biased region" description="Basic residues" evidence="1">
    <location>
        <begin position="53"/>
        <end position="63"/>
    </location>
</feature>
<proteinExistence type="predicted"/>
<feature type="region of interest" description="Disordered" evidence="1">
    <location>
        <begin position="38"/>
        <end position="63"/>
    </location>
</feature>
<dbReference type="AlphaFoldDB" id="A0A6B0U763"/>
<name>A0A6B0U763_IXORI</name>
<feature type="compositionally biased region" description="Polar residues" evidence="1">
    <location>
        <begin position="39"/>
        <end position="52"/>
    </location>
</feature>
<organism evidence="2">
    <name type="scientific">Ixodes ricinus</name>
    <name type="common">Common tick</name>
    <name type="synonym">Acarus ricinus</name>
    <dbReference type="NCBI Taxonomy" id="34613"/>
    <lineage>
        <taxon>Eukaryota</taxon>
        <taxon>Metazoa</taxon>
        <taxon>Ecdysozoa</taxon>
        <taxon>Arthropoda</taxon>
        <taxon>Chelicerata</taxon>
        <taxon>Arachnida</taxon>
        <taxon>Acari</taxon>
        <taxon>Parasitiformes</taxon>
        <taxon>Ixodida</taxon>
        <taxon>Ixodoidea</taxon>
        <taxon>Ixodidae</taxon>
        <taxon>Ixodinae</taxon>
        <taxon>Ixodes</taxon>
    </lineage>
</organism>
<sequence length="84" mass="9632">MTNASCTLLLLSDRSSTVRAMRPRLPKRCCHVGKPYNAKQRQAASRIPTTAASRRRREPRNTHTHLRSFFVASRTAMVQEYLFA</sequence>
<reference evidence="2" key="1">
    <citation type="submission" date="2019-12" db="EMBL/GenBank/DDBJ databases">
        <title>An insight into the sialome of adult female Ixodes ricinus ticks feeding for 6 days.</title>
        <authorList>
            <person name="Perner J."/>
            <person name="Ribeiro J.M.C."/>
        </authorList>
    </citation>
    <scope>NUCLEOTIDE SEQUENCE</scope>
    <source>
        <strain evidence="2">Semi-engorged</strain>
        <tissue evidence="2">Salivary glands</tissue>
    </source>
</reference>
<evidence type="ECO:0000313" key="2">
    <source>
        <dbReference type="EMBL" id="MXU85037.1"/>
    </source>
</evidence>